<dbReference type="Gene3D" id="3.60.10.10">
    <property type="entry name" value="Endonuclease/exonuclease/phosphatase"/>
    <property type="match status" value="1"/>
</dbReference>
<keyword evidence="3" id="KW-0540">Nuclease</keyword>
<keyword evidence="3" id="KW-0378">Hydrolase</keyword>
<keyword evidence="1" id="KW-1133">Transmembrane helix</keyword>
<gene>
    <name evidence="3" type="ORF">AB1207_07685</name>
</gene>
<keyword evidence="3" id="KW-0255">Endonuclease</keyword>
<keyword evidence="1" id="KW-0472">Membrane</keyword>
<dbReference type="GO" id="GO:0004519">
    <property type="term" value="F:endonuclease activity"/>
    <property type="evidence" value="ECO:0007669"/>
    <property type="project" value="UniProtKB-KW"/>
</dbReference>
<evidence type="ECO:0000259" key="2">
    <source>
        <dbReference type="Pfam" id="PF03372"/>
    </source>
</evidence>
<dbReference type="SUPFAM" id="SSF56219">
    <property type="entry name" value="DNase I-like"/>
    <property type="match status" value="1"/>
</dbReference>
<feature type="transmembrane region" description="Helical" evidence="1">
    <location>
        <begin position="52"/>
        <end position="70"/>
    </location>
</feature>
<protein>
    <submittedName>
        <fullName evidence="3">Endonuclease/exonuclease/phosphatase family protein</fullName>
    </submittedName>
</protein>
<feature type="transmembrane region" description="Helical" evidence="1">
    <location>
        <begin position="12"/>
        <end position="32"/>
    </location>
</feature>
<dbReference type="EMBL" id="JBFNQN010000004">
    <property type="protein sequence ID" value="MEW9264624.1"/>
    <property type="molecule type" value="Genomic_DNA"/>
</dbReference>
<evidence type="ECO:0000256" key="1">
    <source>
        <dbReference type="SAM" id="Phobius"/>
    </source>
</evidence>
<sequence length="333" mass="34170">MPREPRRRSPAALAGTVVATGVVAAGAAVVGAPDWFGLAGERPFVWTVPFRVPVGLGLAGLAVLTGLTGLRWRRTLPAATALALAAAGSLGTTLARGVSAGELPAARAGDVTVLAANVFLARADREGVARLAVDGRADVVSLPESTREYADDVATRIERATGTGVQVFFRDDRDGRFGTALLVADRLGEYRVTGELTDGIKAVVTAAPVSGQGPVLAAAHTAAPVPELLAPWAVEVQAVADWCARTPGALLAGDLNATLDHPGLHLRGSCVDAGEQTGTGARGTWPAGHSALLGATIDHALADGNRWRAVGSRVETIPGSDHRALLSRWRPVG</sequence>
<proteinExistence type="predicted"/>
<reference evidence="3 4" key="1">
    <citation type="submission" date="2024-07" db="EMBL/GenBank/DDBJ databases">
        <authorList>
            <person name="Thanompreechachai J."/>
            <person name="Duangmal K."/>
        </authorList>
    </citation>
    <scope>NUCLEOTIDE SEQUENCE [LARGE SCALE GENOMIC DNA]</scope>
    <source>
        <strain evidence="3 4">KCTC 19886</strain>
    </source>
</reference>
<dbReference type="Proteomes" id="UP001555826">
    <property type="component" value="Unassembled WGS sequence"/>
</dbReference>
<dbReference type="InterPro" id="IPR005135">
    <property type="entry name" value="Endo/exonuclease/phosphatase"/>
</dbReference>
<accession>A0ABV3P4S1</accession>
<keyword evidence="1" id="KW-0812">Transmembrane</keyword>
<name>A0ABV3P4S1_9ACTN</name>
<dbReference type="InterPro" id="IPR036691">
    <property type="entry name" value="Endo/exonu/phosph_ase_sf"/>
</dbReference>
<evidence type="ECO:0000313" key="3">
    <source>
        <dbReference type="EMBL" id="MEW9264624.1"/>
    </source>
</evidence>
<comment type="caution">
    <text evidence="3">The sequence shown here is derived from an EMBL/GenBank/DDBJ whole genome shotgun (WGS) entry which is preliminary data.</text>
</comment>
<dbReference type="RefSeq" id="WP_367637380.1">
    <property type="nucleotide sequence ID" value="NZ_JBFNQN010000004.1"/>
</dbReference>
<organism evidence="3 4">
    <name type="scientific">Kineococcus endophyticus</name>
    <dbReference type="NCBI Taxonomy" id="1181883"/>
    <lineage>
        <taxon>Bacteria</taxon>
        <taxon>Bacillati</taxon>
        <taxon>Actinomycetota</taxon>
        <taxon>Actinomycetes</taxon>
        <taxon>Kineosporiales</taxon>
        <taxon>Kineosporiaceae</taxon>
        <taxon>Kineococcus</taxon>
    </lineage>
</organism>
<feature type="domain" description="Endonuclease/exonuclease/phosphatase" evidence="2">
    <location>
        <begin position="116"/>
        <end position="322"/>
    </location>
</feature>
<evidence type="ECO:0000313" key="4">
    <source>
        <dbReference type="Proteomes" id="UP001555826"/>
    </source>
</evidence>
<keyword evidence="4" id="KW-1185">Reference proteome</keyword>
<dbReference type="Pfam" id="PF03372">
    <property type="entry name" value="Exo_endo_phos"/>
    <property type="match status" value="1"/>
</dbReference>